<dbReference type="EMBL" id="AOHZ01000041">
    <property type="protein sequence ID" value="ELY57394.1"/>
    <property type="molecule type" value="Genomic_DNA"/>
</dbReference>
<dbReference type="OrthoDB" id="211656at2157"/>
<keyword evidence="1" id="KW-1133">Transmembrane helix</keyword>
<feature type="domain" description="DUF8215" evidence="2">
    <location>
        <begin position="9"/>
        <end position="86"/>
    </location>
</feature>
<evidence type="ECO:0000313" key="3">
    <source>
        <dbReference type="EMBL" id="ELY57394.1"/>
    </source>
</evidence>
<dbReference type="InterPro" id="IPR058528">
    <property type="entry name" value="DUF8215"/>
</dbReference>
<feature type="transmembrane region" description="Helical" evidence="1">
    <location>
        <begin position="66"/>
        <end position="84"/>
    </location>
</feature>
<dbReference type="Proteomes" id="UP000011602">
    <property type="component" value="Unassembled WGS sequence"/>
</dbReference>
<sequence>METMVAVGAAIRGGWIRPLWTETLGWVAVTPSLIVLRLFYYNLSLAVGVFGGVALADAVRIAPLSLVAAFAVALGTTLAFPRIAESIYAVLRDA</sequence>
<dbReference type="STRING" id="1227499.C493_07911"/>
<dbReference type="Pfam" id="PF26650">
    <property type="entry name" value="DUF8215"/>
    <property type="match status" value="1"/>
</dbReference>
<keyword evidence="4" id="KW-1185">Reference proteome</keyword>
<name>L9X6G8_9EURY</name>
<feature type="transmembrane region" description="Helical" evidence="1">
    <location>
        <begin position="39"/>
        <end position="59"/>
    </location>
</feature>
<evidence type="ECO:0000256" key="1">
    <source>
        <dbReference type="SAM" id="Phobius"/>
    </source>
</evidence>
<proteinExistence type="predicted"/>
<organism evidence="3 4">
    <name type="scientific">Natronolimnohabitans innermongolicus JCM 12255</name>
    <dbReference type="NCBI Taxonomy" id="1227499"/>
    <lineage>
        <taxon>Archaea</taxon>
        <taxon>Methanobacteriati</taxon>
        <taxon>Methanobacteriota</taxon>
        <taxon>Stenosarchaea group</taxon>
        <taxon>Halobacteria</taxon>
        <taxon>Halobacteriales</taxon>
        <taxon>Natrialbaceae</taxon>
        <taxon>Natronolimnohabitans</taxon>
    </lineage>
</organism>
<reference evidence="3 4" key="1">
    <citation type="journal article" date="2014" name="PLoS Genet.">
        <title>Phylogenetically driven sequencing of extremely halophilic archaea reveals strategies for static and dynamic osmo-response.</title>
        <authorList>
            <person name="Becker E.A."/>
            <person name="Seitzer P.M."/>
            <person name="Tritt A."/>
            <person name="Larsen D."/>
            <person name="Krusor M."/>
            <person name="Yao A.I."/>
            <person name="Wu D."/>
            <person name="Madern D."/>
            <person name="Eisen J.A."/>
            <person name="Darling A.E."/>
            <person name="Facciotti M.T."/>
        </authorList>
    </citation>
    <scope>NUCLEOTIDE SEQUENCE [LARGE SCALE GENOMIC DNA]</scope>
    <source>
        <strain evidence="3 4">JCM 12255</strain>
    </source>
</reference>
<dbReference type="AlphaFoldDB" id="L9X6G8"/>
<protein>
    <recommendedName>
        <fullName evidence="2">DUF8215 domain-containing protein</fullName>
    </recommendedName>
</protein>
<evidence type="ECO:0000259" key="2">
    <source>
        <dbReference type="Pfam" id="PF26650"/>
    </source>
</evidence>
<dbReference type="RefSeq" id="WP_007258881.1">
    <property type="nucleotide sequence ID" value="NZ_AOHZ01000041.1"/>
</dbReference>
<evidence type="ECO:0000313" key="4">
    <source>
        <dbReference type="Proteomes" id="UP000011602"/>
    </source>
</evidence>
<accession>L9X6G8</accession>
<keyword evidence="1" id="KW-0812">Transmembrane</keyword>
<keyword evidence="1" id="KW-0472">Membrane</keyword>
<comment type="caution">
    <text evidence="3">The sequence shown here is derived from an EMBL/GenBank/DDBJ whole genome shotgun (WGS) entry which is preliminary data.</text>
</comment>
<gene>
    <name evidence="3" type="ORF">C493_07911</name>
</gene>